<dbReference type="OrthoDB" id="1492759at2"/>
<dbReference type="NCBIfam" id="NF038128">
    <property type="entry name" value="choice_anch_J"/>
    <property type="match status" value="1"/>
</dbReference>
<gene>
    <name evidence="3" type="ORF">ADIWIN_2685</name>
</gene>
<evidence type="ECO:0000313" key="4">
    <source>
        <dbReference type="Proteomes" id="UP000014962"/>
    </source>
</evidence>
<dbReference type="AlphaFoldDB" id="S7VQI1"/>
<evidence type="ECO:0000313" key="3">
    <source>
        <dbReference type="EMBL" id="EPR72515.1"/>
    </source>
</evidence>
<feature type="signal peptide" evidence="1">
    <location>
        <begin position="1"/>
        <end position="21"/>
    </location>
</feature>
<dbReference type="eggNOG" id="COG4085">
    <property type="taxonomic scope" value="Bacteria"/>
</dbReference>
<reference evidence="3 4" key="1">
    <citation type="journal article" date="2013" name="Genome Announc.">
        <title>Draft Genome Sequence of Winogradskyella psychrotolerans RS-3T, Isolated from the Marine Transect of Kongsfjorden, Ny-Alesund, Svalbard, Arctic Ocean.</title>
        <authorList>
            <person name="Kumar Pinnaka A."/>
            <person name="Ara S."/>
            <person name="Singh A."/>
            <person name="Shivaji S."/>
        </authorList>
    </citation>
    <scope>NUCLEOTIDE SEQUENCE [LARGE SCALE GENOMIC DNA]</scope>
    <source>
        <strain evidence="3 4">RS-3</strain>
    </source>
</reference>
<dbReference type="PATRIC" id="fig|641526.4.peg.2667"/>
<organism evidence="3 4">
    <name type="scientific">Winogradskyella psychrotolerans RS-3</name>
    <dbReference type="NCBI Taxonomy" id="641526"/>
    <lineage>
        <taxon>Bacteria</taxon>
        <taxon>Pseudomonadati</taxon>
        <taxon>Bacteroidota</taxon>
        <taxon>Flavobacteriia</taxon>
        <taxon>Flavobacteriales</taxon>
        <taxon>Flavobacteriaceae</taxon>
        <taxon>Winogradskyella</taxon>
    </lineage>
</organism>
<feature type="domain" description="DUF5689" evidence="2">
    <location>
        <begin position="51"/>
        <end position="285"/>
    </location>
</feature>
<feature type="chain" id="PRO_5004546310" description="DUF5689 domain-containing protein" evidence="1">
    <location>
        <begin position="22"/>
        <end position="485"/>
    </location>
</feature>
<evidence type="ECO:0000256" key="1">
    <source>
        <dbReference type="SAM" id="SignalP"/>
    </source>
</evidence>
<proteinExistence type="predicted"/>
<dbReference type="PROSITE" id="PS51257">
    <property type="entry name" value="PROKAR_LIPOPROTEIN"/>
    <property type="match status" value="1"/>
</dbReference>
<protein>
    <recommendedName>
        <fullName evidence="2">DUF5689 domain-containing protein</fullName>
    </recommendedName>
</protein>
<dbReference type="Gene3D" id="2.60.120.200">
    <property type="match status" value="1"/>
</dbReference>
<keyword evidence="4" id="KW-1185">Reference proteome</keyword>
<keyword evidence="1" id="KW-0732">Signal</keyword>
<evidence type="ECO:0000259" key="2">
    <source>
        <dbReference type="Pfam" id="PF18942"/>
    </source>
</evidence>
<comment type="caution">
    <text evidence="3">The sequence shown here is derived from an EMBL/GenBank/DDBJ whole genome shotgun (WGS) entry which is preliminary data.</text>
</comment>
<dbReference type="Proteomes" id="UP000014962">
    <property type="component" value="Unassembled WGS sequence"/>
</dbReference>
<name>S7VQI1_9FLAO</name>
<accession>S7VQI1</accession>
<sequence>MNKAIKSLKLMLVLIASVAITSCVQDDDYTIPNSLGDEENKSLTSLLETGNELTFAEVKALYQGGEFIEPVDTNDYVKGYVSSSDQTGNFFKEFFIQDSPTNPTSGLKVILNQVDTYNQFNLGREVYISLQGLFIGEERVGNGVTTIGGGTETDQFGTTVSSLNEIQIRQKVLRSTVTEELTPLNLGLTAINASHVGVLVKVENVEFADDEIGLNYFDPIEVFDTQRTLQDCRGFTYPQFILETSSFSSFKNEPLPIGNGSVTAVVSKTFDGASLILALNSTDDVNMDSARCSLLDPADFSNLFSEDFEGMSTGATVSGNGWTAYAEEGTYNWRALTTTDSGNPGPGNKIASMGAYNSGVPVNIAWLISPSIDLDSQELTFINFQSSNNFDDDSELELLISTDWDGNLSTITNSTWTSLPGNIVSDDTFYQDWVDSGLINLSNYSGTAYVAFKYVGGDNSGNESPNTGTIDGTFEIDNYRVLGPN</sequence>
<dbReference type="Pfam" id="PF18942">
    <property type="entry name" value="DUF5689"/>
    <property type="match status" value="1"/>
</dbReference>
<dbReference type="RefSeq" id="WP_020897590.1">
    <property type="nucleotide sequence ID" value="NZ_ATMR01000124.1"/>
</dbReference>
<dbReference type="STRING" id="641526.ADIWIN_2685"/>
<dbReference type="EMBL" id="ATMR01000124">
    <property type="protein sequence ID" value="EPR72515.1"/>
    <property type="molecule type" value="Genomic_DNA"/>
</dbReference>
<dbReference type="InterPro" id="IPR043744">
    <property type="entry name" value="DUF5689"/>
</dbReference>